<dbReference type="InterPro" id="IPR011990">
    <property type="entry name" value="TPR-like_helical_dom_sf"/>
</dbReference>
<evidence type="ECO:0000313" key="8">
    <source>
        <dbReference type="EMBL" id="GLH66236.1"/>
    </source>
</evidence>
<dbReference type="Proteomes" id="UP001165044">
    <property type="component" value="Unassembled WGS sequence"/>
</dbReference>
<keyword evidence="2 5" id="KW-0547">Nucleotide-binding</keyword>
<evidence type="ECO:0000256" key="6">
    <source>
        <dbReference type="SAM" id="MobiDB-lite"/>
    </source>
</evidence>
<dbReference type="InterPro" id="IPR017441">
    <property type="entry name" value="Protein_kinase_ATP_BS"/>
</dbReference>
<dbReference type="RefSeq" id="WP_285606314.1">
    <property type="nucleotide sequence ID" value="NZ_BSDC01000001.1"/>
</dbReference>
<comment type="caution">
    <text evidence="8">The sequence shown here is derived from an EMBL/GenBank/DDBJ whole genome shotgun (WGS) entry which is preliminary data.</text>
</comment>
<reference evidence="8" key="1">
    <citation type="journal article" date="2023" name="Antonie Van Leeuwenhoek">
        <title>Mesoterricola silvestris gen. nov., sp. nov., Mesoterricola sediminis sp. nov., Geothrix oryzae sp. nov., Geothrix edaphica sp. nov., Geothrix rubra sp. nov., and Geothrix limicola sp. nov., six novel members of Acidobacteriota isolated from soils.</title>
        <authorList>
            <person name="Itoh H."/>
            <person name="Sugisawa Y."/>
            <person name="Mise K."/>
            <person name="Xu Z."/>
            <person name="Kuniyasu M."/>
            <person name="Ushijima N."/>
            <person name="Kawano K."/>
            <person name="Kobayashi E."/>
            <person name="Shiratori Y."/>
            <person name="Masuda Y."/>
            <person name="Senoo K."/>
        </authorList>
    </citation>
    <scope>NUCLEOTIDE SEQUENCE</scope>
    <source>
        <strain evidence="8">Red802</strain>
    </source>
</reference>
<evidence type="ECO:0000256" key="2">
    <source>
        <dbReference type="ARBA" id="ARBA00022741"/>
    </source>
</evidence>
<dbReference type="EMBL" id="BSDC01000001">
    <property type="protein sequence ID" value="GLH66236.1"/>
    <property type="molecule type" value="Genomic_DNA"/>
</dbReference>
<accession>A0ABQ5PW02</accession>
<evidence type="ECO:0000259" key="7">
    <source>
        <dbReference type="PROSITE" id="PS50011"/>
    </source>
</evidence>
<keyword evidence="4 5" id="KW-0067">ATP-binding</keyword>
<evidence type="ECO:0000256" key="3">
    <source>
        <dbReference type="ARBA" id="ARBA00022777"/>
    </source>
</evidence>
<dbReference type="PROSITE" id="PS00107">
    <property type="entry name" value="PROTEIN_KINASE_ATP"/>
    <property type="match status" value="1"/>
</dbReference>
<organism evidence="8 9">
    <name type="scientific">Geothrix edaphica</name>
    <dbReference type="NCBI Taxonomy" id="2927976"/>
    <lineage>
        <taxon>Bacteria</taxon>
        <taxon>Pseudomonadati</taxon>
        <taxon>Acidobacteriota</taxon>
        <taxon>Holophagae</taxon>
        <taxon>Holophagales</taxon>
        <taxon>Holophagaceae</taxon>
        <taxon>Geothrix</taxon>
    </lineage>
</organism>
<dbReference type="CDD" id="cd14014">
    <property type="entry name" value="STKc_PknB_like"/>
    <property type="match status" value="1"/>
</dbReference>
<feature type="domain" description="Protein kinase" evidence="7">
    <location>
        <begin position="113"/>
        <end position="372"/>
    </location>
</feature>
<dbReference type="Gene3D" id="1.25.40.10">
    <property type="entry name" value="Tetratricopeptide repeat domain"/>
    <property type="match status" value="1"/>
</dbReference>
<dbReference type="Gene3D" id="3.30.200.20">
    <property type="entry name" value="Phosphorylase Kinase, domain 1"/>
    <property type="match status" value="1"/>
</dbReference>
<dbReference type="PROSITE" id="PS50011">
    <property type="entry name" value="PROTEIN_KINASE_DOM"/>
    <property type="match status" value="1"/>
</dbReference>
<dbReference type="InterPro" id="IPR000719">
    <property type="entry name" value="Prot_kinase_dom"/>
</dbReference>
<dbReference type="InterPro" id="IPR011009">
    <property type="entry name" value="Kinase-like_dom_sf"/>
</dbReference>
<evidence type="ECO:0000256" key="1">
    <source>
        <dbReference type="ARBA" id="ARBA00022679"/>
    </source>
</evidence>
<name>A0ABQ5PW02_9BACT</name>
<dbReference type="PANTHER" id="PTHR43289">
    <property type="entry name" value="MITOGEN-ACTIVATED PROTEIN KINASE KINASE KINASE 20-RELATED"/>
    <property type="match status" value="1"/>
</dbReference>
<feature type="region of interest" description="Disordered" evidence="6">
    <location>
        <begin position="65"/>
        <end position="95"/>
    </location>
</feature>
<dbReference type="Pfam" id="PF00069">
    <property type="entry name" value="Pkinase"/>
    <property type="match status" value="1"/>
</dbReference>
<gene>
    <name evidence="8" type="ORF">GETHED_06000</name>
</gene>
<dbReference type="SUPFAM" id="SSF56112">
    <property type="entry name" value="Protein kinase-like (PK-like)"/>
    <property type="match status" value="1"/>
</dbReference>
<evidence type="ECO:0000256" key="5">
    <source>
        <dbReference type="PROSITE-ProRule" id="PRU10141"/>
    </source>
</evidence>
<keyword evidence="9" id="KW-1185">Reference proteome</keyword>
<feature type="binding site" evidence="5">
    <location>
        <position position="142"/>
    </location>
    <ligand>
        <name>ATP</name>
        <dbReference type="ChEBI" id="CHEBI:30616"/>
    </ligand>
</feature>
<protein>
    <recommendedName>
        <fullName evidence="7">Protein kinase domain-containing protein</fullName>
    </recommendedName>
</protein>
<proteinExistence type="predicted"/>
<sequence>MATAEERVLALAVARGFLEPGDISGQLDDLVASGRLDEGDRRMLEQELADLEAAEADHWSMEITAQGPRASDGPGTEGGAESPVPGPEASIPPAGLRQSGIFRARTLERWGRFEALELLGEGGMGRVFRATDSRLRRVVALKLLRRDDPALLQRFIQEAQLQARIDHPNVCRVHEVGEWRGQPYIVMQFINGETLLKAASTLSLEALLRLMTEVCEGVHAAHRLGLIHRDLNPANLMMERLEDGSTRACVLDFGLARGLEGGRFTETGQVMGTVSYMSPEQARGKAGLLDRRSDIYSLGATLYELLTGDPPFGGEGLDCMTRIVKDDPVPVRTHVPTIPPDLDTVVLTCLQKDPRRRYATARALGEDLQHILDGEPIQARAATPVERMIHWARKRKALVAASAAVCLSIAVFGGLAVRERLRAQTRAAHAQRFAQAAERIEALARYLRIQPARDLTRDQADLRARVEALTREVRAAGPLAEAPGAYALGRARLALDDPSGARTHLERAWAMGFRTPEAAHAQGRALAAIYQIEQGKAYALPDPDLRQRRLEELMQTLRIPAADWLRRGASASLEPPAFRTGLLMLMEGQPQEAVRLAREAQAQAPWFYEALRLEAEAWLAQAHLAQEEPITRPALAAAGRALAQAELRAPCDVDLLRLDLRRWQEAVALGWQSGADPRGPVLAQVAVADRWTLLEPSAAEPLAWRARARGEMARYLTYRESDPGAWLTQARTDAAEALRRNPDEVEAFTARASVLRTEGFRLLSAGADPSQPLKEAMTAADRGLQLDPGHIVLMNIRSSALLAWIDHTRLKGSYRRDAVAPYLQQARATADAHPGDAYYQSSLGGVAQAMAKASLASGGDPSADAEEAVRAYEAALKTQPGHVGFHRGILIARAVQAKALARDGRDPEGAVDLARTAFHRARKAQVPLATLTPFLMEALLAAAMQAQAQGRDPSGYLDEAGQLPVQLDGSAEDPIEPGAIRLRYLAFLLRTGHRSQPPHVRESGEELARSLVRLKPVDPGFWMALAQFREACGDFAGAAQVRARGRALHPGWRDF</sequence>
<dbReference type="SUPFAM" id="SSF48452">
    <property type="entry name" value="TPR-like"/>
    <property type="match status" value="1"/>
</dbReference>
<keyword evidence="1" id="KW-0808">Transferase</keyword>
<dbReference type="Gene3D" id="1.10.510.10">
    <property type="entry name" value="Transferase(Phosphotransferase) domain 1"/>
    <property type="match status" value="1"/>
</dbReference>
<evidence type="ECO:0000256" key="4">
    <source>
        <dbReference type="ARBA" id="ARBA00022840"/>
    </source>
</evidence>
<keyword evidence="3" id="KW-0418">Kinase</keyword>
<evidence type="ECO:0000313" key="9">
    <source>
        <dbReference type="Proteomes" id="UP001165044"/>
    </source>
</evidence>
<dbReference type="PANTHER" id="PTHR43289:SF6">
    <property type="entry name" value="SERINE_THREONINE-PROTEIN KINASE NEKL-3"/>
    <property type="match status" value="1"/>
</dbReference>